<dbReference type="PROSITE" id="PS51379">
    <property type="entry name" value="4FE4S_FER_2"/>
    <property type="match status" value="2"/>
</dbReference>
<evidence type="ECO:0000313" key="3">
    <source>
        <dbReference type="Proteomes" id="UP000318307"/>
    </source>
</evidence>
<protein>
    <submittedName>
        <fullName evidence="2">4Fe-4S dicluster protein</fullName>
    </submittedName>
</protein>
<proteinExistence type="predicted"/>
<dbReference type="EMBL" id="VLLC01000005">
    <property type="protein sequence ID" value="TWI74310.1"/>
    <property type="molecule type" value="Genomic_DNA"/>
</dbReference>
<organism evidence="2 3">
    <name type="scientific">Desulfobotulus alkaliphilus</name>
    <dbReference type="NCBI Taxonomy" id="622671"/>
    <lineage>
        <taxon>Bacteria</taxon>
        <taxon>Pseudomonadati</taxon>
        <taxon>Thermodesulfobacteriota</taxon>
        <taxon>Desulfobacteria</taxon>
        <taxon>Desulfobacterales</taxon>
        <taxon>Desulfobacteraceae</taxon>
        <taxon>Desulfobotulus</taxon>
    </lineage>
</organism>
<dbReference type="Proteomes" id="UP000318307">
    <property type="component" value="Unassembled WGS sequence"/>
</dbReference>
<comment type="caution">
    <text evidence="2">The sequence shown here is derived from an EMBL/GenBank/DDBJ whole genome shotgun (WGS) entry which is preliminary data.</text>
</comment>
<dbReference type="OrthoDB" id="5488678at2"/>
<dbReference type="InterPro" id="IPR017896">
    <property type="entry name" value="4Fe4S_Fe-S-bd"/>
</dbReference>
<gene>
    <name evidence="2" type="ORF">LZ24_00913</name>
</gene>
<evidence type="ECO:0000259" key="1">
    <source>
        <dbReference type="PROSITE" id="PS51379"/>
    </source>
</evidence>
<feature type="domain" description="4Fe-4S ferredoxin-type" evidence="1">
    <location>
        <begin position="301"/>
        <end position="330"/>
    </location>
</feature>
<dbReference type="RefSeq" id="WP_144682787.1">
    <property type="nucleotide sequence ID" value="NZ_VLLC01000005.1"/>
</dbReference>
<dbReference type="Gene3D" id="3.30.70.20">
    <property type="match status" value="1"/>
</dbReference>
<dbReference type="AlphaFoldDB" id="A0A562S106"/>
<evidence type="ECO:0000313" key="2">
    <source>
        <dbReference type="EMBL" id="TWI74310.1"/>
    </source>
</evidence>
<name>A0A562S106_9BACT</name>
<dbReference type="SUPFAM" id="SSF54862">
    <property type="entry name" value="4Fe-4S ferredoxins"/>
    <property type="match status" value="1"/>
</dbReference>
<dbReference type="Pfam" id="PF13187">
    <property type="entry name" value="Fer4_9"/>
    <property type="match status" value="1"/>
</dbReference>
<keyword evidence="3" id="KW-1185">Reference proteome</keyword>
<accession>A0A562S106</accession>
<sequence length="376" mass="42341">MEDLYRKLQQHLHQLPCGFPEGPSGTDITLLKTMYTPEEAELCLLLTPEAQTVRDIALKNKSEEQSTATMLDAMAERGLLFRIKVDDKPHYVLMPYIVGTFEFQLNRLSPEYNKAHNRYMMDAMGMEVFGSKTSQFRILPVETAIEDTQTIMPHEKIRRYIEEARLIAVSDCLCRKKAHAENRGCDHSLRVCLSLNEFAEFYLESGMPTEIISKEDALKLMEDCEKEGLIAHTQNAREEVCYICNCCVCSCGIFSTVARFNLHSQIVRASWQCNVNQELCTGCGACMERCAFGALSAGEGGKTRVSRGKCMGCGLCKSACTSGAICLVQREEAFQPDVAADPQDMYDRMQQEKNRPLRMLSMKNLKAGILSRKDEA</sequence>
<feature type="domain" description="4Fe-4S ferredoxin-type" evidence="1">
    <location>
        <begin position="271"/>
        <end position="300"/>
    </location>
</feature>
<reference evidence="2 3" key="1">
    <citation type="submission" date="2019-07" db="EMBL/GenBank/DDBJ databases">
        <title>Genome sequencing of 100 strains of the haloalkaliphilic chemolithoautotrophic sulfur-oxidizing bacterium Thioalkalivibrio.</title>
        <authorList>
            <person name="Muyzer G."/>
        </authorList>
    </citation>
    <scope>NUCLEOTIDE SEQUENCE [LARGE SCALE GENOMIC DNA]</scope>
    <source>
        <strain evidence="2 3">ASO4-4</strain>
    </source>
</reference>